<dbReference type="CDD" id="cd07489">
    <property type="entry name" value="Peptidases_S8_5"/>
    <property type="match status" value="1"/>
</dbReference>
<evidence type="ECO:0000313" key="15">
    <source>
        <dbReference type="EMBL" id="KAG2183715.1"/>
    </source>
</evidence>
<dbReference type="InterPro" id="IPR046450">
    <property type="entry name" value="PA_dom_sf"/>
</dbReference>
<evidence type="ECO:0000256" key="7">
    <source>
        <dbReference type="ARBA" id="ARBA00022825"/>
    </source>
</evidence>
<dbReference type="Gene3D" id="3.40.50.200">
    <property type="entry name" value="Peptidase S8/S53 domain"/>
    <property type="match status" value="1"/>
</dbReference>
<evidence type="ECO:0000313" key="16">
    <source>
        <dbReference type="Proteomes" id="UP000654370"/>
    </source>
</evidence>
<reference evidence="15" key="1">
    <citation type="submission" date="2020-12" db="EMBL/GenBank/DDBJ databases">
        <title>Metabolic potential, ecology and presence of endohyphal bacteria is reflected in genomic diversity of Mucoromycotina.</title>
        <authorList>
            <person name="Muszewska A."/>
            <person name="Okrasinska A."/>
            <person name="Steczkiewicz K."/>
            <person name="Drgas O."/>
            <person name="Orlowska M."/>
            <person name="Perlinska-Lenart U."/>
            <person name="Aleksandrzak-Piekarczyk T."/>
            <person name="Szatraj K."/>
            <person name="Zielenkiewicz U."/>
            <person name="Pilsyk S."/>
            <person name="Malc E."/>
            <person name="Mieczkowski P."/>
            <person name="Kruszewska J.S."/>
            <person name="Biernat P."/>
            <person name="Pawlowska J."/>
        </authorList>
    </citation>
    <scope>NUCLEOTIDE SEQUENCE</scope>
    <source>
        <strain evidence="15">WA0000067209</strain>
    </source>
</reference>
<dbReference type="Gene3D" id="3.50.30.30">
    <property type="match status" value="1"/>
</dbReference>
<feature type="domain" description="Peptidase S8/S53" evidence="12">
    <location>
        <begin position="120"/>
        <end position="545"/>
    </location>
</feature>
<feature type="active site" description="Charge relay system" evidence="8 9">
    <location>
        <position position="129"/>
    </location>
</feature>
<evidence type="ECO:0000256" key="6">
    <source>
        <dbReference type="ARBA" id="ARBA00022801"/>
    </source>
</evidence>
<evidence type="ECO:0000256" key="11">
    <source>
        <dbReference type="SAM" id="SignalP"/>
    </source>
</evidence>
<comment type="similarity">
    <text evidence="1 9 10">Belongs to the peptidase S8 family.</text>
</comment>
<feature type="active site" description="Charge relay system" evidence="8 9">
    <location>
        <position position="511"/>
    </location>
</feature>
<dbReference type="GO" id="GO:0016020">
    <property type="term" value="C:membrane"/>
    <property type="evidence" value="ECO:0007669"/>
    <property type="project" value="InterPro"/>
</dbReference>
<dbReference type="SUPFAM" id="SSF52743">
    <property type="entry name" value="Subtilisin-like"/>
    <property type="match status" value="1"/>
</dbReference>
<comment type="caution">
    <text evidence="15">The sequence shown here is derived from an EMBL/GenBank/DDBJ whole genome shotgun (WGS) entry which is preliminary data.</text>
</comment>
<dbReference type="InterPro" id="IPR010435">
    <property type="entry name" value="C5a/SBT2-like_Fn3"/>
</dbReference>
<evidence type="ECO:0000256" key="10">
    <source>
        <dbReference type="RuleBase" id="RU003355"/>
    </source>
</evidence>
<evidence type="ECO:0000256" key="9">
    <source>
        <dbReference type="PROSITE-ProRule" id="PRU01240"/>
    </source>
</evidence>
<evidence type="ECO:0000259" key="14">
    <source>
        <dbReference type="Pfam" id="PF06280"/>
    </source>
</evidence>
<dbReference type="PROSITE" id="PS51892">
    <property type="entry name" value="SUBTILASE"/>
    <property type="match status" value="1"/>
</dbReference>
<dbReference type="InterPro" id="IPR015500">
    <property type="entry name" value="Peptidase_S8_subtilisin-rel"/>
</dbReference>
<evidence type="ECO:0000256" key="3">
    <source>
        <dbReference type="ARBA" id="ARBA00022525"/>
    </source>
</evidence>
<evidence type="ECO:0000256" key="8">
    <source>
        <dbReference type="PIRSR" id="PIRSR615500-1"/>
    </source>
</evidence>
<keyword evidence="3" id="KW-0964">Secreted</keyword>
<dbReference type="Pfam" id="PF00082">
    <property type="entry name" value="Peptidase_S8"/>
    <property type="match status" value="1"/>
</dbReference>
<dbReference type="InterPro" id="IPR000209">
    <property type="entry name" value="Peptidase_S8/S53_dom"/>
</dbReference>
<dbReference type="PROSITE" id="PS00137">
    <property type="entry name" value="SUBTILASE_HIS"/>
    <property type="match status" value="1"/>
</dbReference>
<dbReference type="PROSITE" id="PS00138">
    <property type="entry name" value="SUBTILASE_SER"/>
    <property type="match status" value="1"/>
</dbReference>
<dbReference type="Pfam" id="PF02225">
    <property type="entry name" value="PA"/>
    <property type="match status" value="1"/>
</dbReference>
<evidence type="ECO:0000256" key="4">
    <source>
        <dbReference type="ARBA" id="ARBA00022670"/>
    </source>
</evidence>
<keyword evidence="16" id="KW-1185">Reference proteome</keyword>
<accession>A0A8H7Q1B7</accession>
<evidence type="ECO:0000259" key="13">
    <source>
        <dbReference type="Pfam" id="PF02225"/>
    </source>
</evidence>
<feature type="chain" id="PRO_5034604536" description="Peptidase S8/S53 domain-containing protein" evidence="11">
    <location>
        <begin position="21"/>
        <end position="893"/>
    </location>
</feature>
<feature type="domain" description="PA" evidence="13">
    <location>
        <begin position="363"/>
        <end position="425"/>
    </location>
</feature>
<keyword evidence="6 9" id="KW-0378">Hydrolase</keyword>
<dbReference type="InterPro" id="IPR023828">
    <property type="entry name" value="Peptidase_S8_Ser-AS"/>
</dbReference>
<dbReference type="Pfam" id="PF06280">
    <property type="entry name" value="fn3_5"/>
    <property type="match status" value="1"/>
</dbReference>
<dbReference type="GO" id="GO:0006508">
    <property type="term" value="P:proteolysis"/>
    <property type="evidence" value="ECO:0007669"/>
    <property type="project" value="UniProtKB-KW"/>
</dbReference>
<dbReference type="InterPro" id="IPR036852">
    <property type="entry name" value="Peptidase_S8/S53_dom_sf"/>
</dbReference>
<dbReference type="InterPro" id="IPR034187">
    <property type="entry name" value="Peptidases_S8_5"/>
</dbReference>
<evidence type="ECO:0008006" key="17">
    <source>
        <dbReference type="Google" id="ProtNLM"/>
    </source>
</evidence>
<feature type="active site" description="Charge relay system" evidence="8 9">
    <location>
        <position position="186"/>
    </location>
</feature>
<dbReference type="InterPro" id="IPR023827">
    <property type="entry name" value="Peptidase_S8_Asp-AS"/>
</dbReference>
<dbReference type="AlphaFoldDB" id="A0A8H7Q1B7"/>
<feature type="domain" description="C5a peptidase/Subtilisin-like protease SBT2-like Fn3-like" evidence="14">
    <location>
        <begin position="588"/>
        <end position="705"/>
    </location>
</feature>
<proteinExistence type="inferred from homology"/>
<dbReference type="SUPFAM" id="SSF52025">
    <property type="entry name" value="PA domain"/>
    <property type="match status" value="1"/>
</dbReference>
<protein>
    <recommendedName>
        <fullName evidence="17">Peptidase S8/S53 domain-containing protein</fullName>
    </recommendedName>
</protein>
<dbReference type="InterPro" id="IPR050131">
    <property type="entry name" value="Peptidase_S8_subtilisin-like"/>
</dbReference>
<organism evidence="15 16">
    <name type="scientific">Mortierella isabellina</name>
    <name type="common">Filamentous fungus</name>
    <name type="synonym">Umbelopsis isabellina</name>
    <dbReference type="NCBI Taxonomy" id="91625"/>
    <lineage>
        <taxon>Eukaryota</taxon>
        <taxon>Fungi</taxon>
        <taxon>Fungi incertae sedis</taxon>
        <taxon>Mucoromycota</taxon>
        <taxon>Mucoromycotina</taxon>
        <taxon>Umbelopsidomycetes</taxon>
        <taxon>Umbelopsidales</taxon>
        <taxon>Umbelopsidaceae</taxon>
        <taxon>Umbelopsis</taxon>
    </lineage>
</organism>
<keyword evidence="2" id="KW-0134">Cell wall</keyword>
<dbReference type="PROSITE" id="PS00136">
    <property type="entry name" value="SUBTILASE_ASP"/>
    <property type="match status" value="1"/>
</dbReference>
<gene>
    <name evidence="15" type="ORF">INT43_006726</name>
</gene>
<feature type="signal peptide" evidence="11">
    <location>
        <begin position="1"/>
        <end position="20"/>
    </location>
</feature>
<dbReference type="PRINTS" id="PR00723">
    <property type="entry name" value="SUBTILISIN"/>
</dbReference>
<keyword evidence="5 11" id="KW-0732">Signal</keyword>
<dbReference type="PANTHER" id="PTHR43806:SF66">
    <property type="entry name" value="SERIN ENDOPEPTIDASE"/>
    <property type="match status" value="1"/>
</dbReference>
<keyword evidence="4 9" id="KW-0645">Protease</keyword>
<evidence type="ECO:0000256" key="5">
    <source>
        <dbReference type="ARBA" id="ARBA00022729"/>
    </source>
</evidence>
<dbReference type="CDD" id="cd00538">
    <property type="entry name" value="PA"/>
    <property type="match status" value="1"/>
</dbReference>
<evidence type="ECO:0000259" key="12">
    <source>
        <dbReference type="Pfam" id="PF00082"/>
    </source>
</evidence>
<dbReference type="EMBL" id="JAEPQZ010000003">
    <property type="protein sequence ID" value="KAG2183715.1"/>
    <property type="molecule type" value="Genomic_DNA"/>
</dbReference>
<keyword evidence="7 9" id="KW-0720">Serine protease</keyword>
<evidence type="ECO:0000256" key="2">
    <source>
        <dbReference type="ARBA" id="ARBA00022512"/>
    </source>
</evidence>
<sequence length="893" mass="96176">MINITISVLFQFFFISYVIGSSSKHLAYIIEIQDPKSYLTAHPKAKLRHIYNSSILTGLSVHFGNAHDAYEAIEDTNIVQVWPVSQFARPMSTRAFQQVPEAARNLTVQNLAYKNLHHNGSGIRIGVIDSGVDYTHPALGGCFGPGCKVRYGYDLVGDDYNGDITTLKPDQDPLDNCGVGSEGTGHGTHVSGIIAAEDKMLNWTGVAPGATLGMWRVFSCHNVLTPNDILIKAMEMAFNAGMDIINLSLGENGGWSEDPLSIIADRIADAGTHVVVASGDAGASGVFLTAAPATGKKVISTGSIDNRIVAAHILEIKGQKNVSVAYRTADNFPIYNQTSHAITSITSSSTGKQRNACQTVHASLSNLYVLVERGACPDSLQAQNLAKAGAAAVILSSIPGQDTAIGLISVGIPVVSVTHEAGQQLLEVISRKKNDGKSKHKISKTKAVITARLTTELTVLPVSTGGLISAFSTLGPTNELELKPDVSAIGGYVFSTVPAYLGSYGTISGTSMSAPFISGSVALLLGYNTSLTAEQAMGSIMNYAQPVSVQVGNRTLLDSPVRQGSGVVNITASISCINTISVNPPKLSFNDTEHMEEYYTLAITNHQNSQVAVSLSYQNAATVVGFNFTSQATSAPLEPSNFLATSSHSDYAHISFPFRNFTLQSGQTVHVNITITPPSTNDQMHTLYGGYIYVEGNHCTATIPYIGMSGNMRDLQVLDRIDGTETEYSFPSIGNPNNTILQTNETGIYTLNQTYPSVLARLSTGTAIAQIQVQDTLNKILGDLPLQIISNQTSPNPRAWVVRNVGATSTGGTYFKIWKWDFSYLPINATIWGQNRHMSNLRSVRPGTYHLKLRVLKVFGNRRSKHDWEEWLSPPLRIVLPDHHRNISQSSTL</sequence>
<dbReference type="InterPro" id="IPR022398">
    <property type="entry name" value="Peptidase_S8_His-AS"/>
</dbReference>
<dbReference type="GO" id="GO:0005615">
    <property type="term" value="C:extracellular space"/>
    <property type="evidence" value="ECO:0007669"/>
    <property type="project" value="TreeGrafter"/>
</dbReference>
<evidence type="ECO:0000256" key="1">
    <source>
        <dbReference type="ARBA" id="ARBA00011073"/>
    </source>
</evidence>
<dbReference type="GO" id="GO:0004252">
    <property type="term" value="F:serine-type endopeptidase activity"/>
    <property type="evidence" value="ECO:0007669"/>
    <property type="project" value="UniProtKB-UniRule"/>
</dbReference>
<dbReference type="OrthoDB" id="206201at2759"/>
<name>A0A8H7Q1B7_MORIS</name>
<dbReference type="PANTHER" id="PTHR43806">
    <property type="entry name" value="PEPTIDASE S8"/>
    <property type="match status" value="1"/>
</dbReference>
<dbReference type="InterPro" id="IPR003137">
    <property type="entry name" value="PA_domain"/>
</dbReference>
<dbReference type="Proteomes" id="UP000654370">
    <property type="component" value="Unassembled WGS sequence"/>
</dbReference>